<feature type="region of interest" description="Disordered" evidence="1">
    <location>
        <begin position="1"/>
        <end position="176"/>
    </location>
</feature>
<feature type="compositionally biased region" description="Basic residues" evidence="1">
    <location>
        <begin position="1"/>
        <end position="12"/>
    </location>
</feature>
<dbReference type="WBParaSite" id="MCU_003363-RB">
    <property type="protein sequence ID" value="MCU_003363-RB"/>
    <property type="gene ID" value="MCU_003363"/>
</dbReference>
<reference evidence="2 3" key="1">
    <citation type="submission" date="2019-11" db="UniProtKB">
        <authorList>
            <consortium name="WormBaseParasite"/>
        </authorList>
    </citation>
    <scope>IDENTIFICATION</scope>
</reference>
<accession>A0A5K3EXS3</accession>
<name>A0A5K3EXS3_MESCO</name>
<feature type="compositionally biased region" description="Polar residues" evidence="1">
    <location>
        <begin position="146"/>
        <end position="156"/>
    </location>
</feature>
<organism evidence="3">
    <name type="scientific">Mesocestoides corti</name>
    <name type="common">Flatworm</name>
    <dbReference type="NCBI Taxonomy" id="53468"/>
    <lineage>
        <taxon>Eukaryota</taxon>
        <taxon>Metazoa</taxon>
        <taxon>Spiralia</taxon>
        <taxon>Lophotrochozoa</taxon>
        <taxon>Platyhelminthes</taxon>
        <taxon>Cestoda</taxon>
        <taxon>Eucestoda</taxon>
        <taxon>Cyclophyllidea</taxon>
        <taxon>Mesocestoididae</taxon>
        <taxon>Mesocestoides</taxon>
    </lineage>
</organism>
<dbReference type="AlphaFoldDB" id="A0A5K3EXS3"/>
<evidence type="ECO:0000313" key="2">
    <source>
        <dbReference type="WBParaSite" id="MCU_003363-RB"/>
    </source>
</evidence>
<evidence type="ECO:0000313" key="3">
    <source>
        <dbReference type="WBParaSite" id="MCU_003363-RC"/>
    </source>
</evidence>
<sequence>MSRSSSKHKQTSSRHYDIVNGSSALFGKHGHRCNQDNDVHREHRQHYHKSHERDRHRHIGRRSPEEGHSTCRQRSRRSSGDVSPEFVAVKRLRRGSTERRRFPYSRSPRLKHGPANNGPIQVKEHSPFSRTSTSPHSRVVAEVNSRVKSGTDSIGSFSPPLMASPPSPTSSFGNSLFDGQALQSRTLAASPSDVYVPELLHLPACQPATNHAATVPAVALNSHDAPQSSQKVEEEEDMVPMDLASSLSAHQSPAIDKEPTQRPSTPPLPPQQGEQPAMDTKGHRSFSDTSSMSGPSAGIELSKAAK</sequence>
<evidence type="ECO:0000256" key="1">
    <source>
        <dbReference type="SAM" id="MobiDB-lite"/>
    </source>
</evidence>
<protein>
    <submittedName>
        <fullName evidence="2 3">Serine/arginine repetitive matrix protein 2</fullName>
    </submittedName>
</protein>
<proteinExistence type="predicted"/>
<dbReference type="WBParaSite" id="MCU_003363-RC">
    <property type="protein sequence ID" value="MCU_003363-RC"/>
    <property type="gene ID" value="MCU_003363"/>
</dbReference>
<feature type="region of interest" description="Disordered" evidence="1">
    <location>
        <begin position="221"/>
        <end position="306"/>
    </location>
</feature>
<feature type="compositionally biased region" description="Basic residues" evidence="1">
    <location>
        <begin position="42"/>
        <end position="61"/>
    </location>
</feature>